<sequence>MPQYKPSGSAGHARTQLREKDLPAGVVSIRDILDGQISVGRFTSVIGLVKDMRAPMPTKGTDWKCALTLFDKSTEDDASGITLSIFRPQNDMPQPSVGDVIHVWSAKVYRYQSELTLITNRSTEIHAFTAAEIPRPPRSAADAMKPSHRKPVRIPLDKEFEYISWLYHSVDKYMLPTATDFQSNVERSMNIKDKFNVLKDVREGQFCDLIVQVVKDPFDQMDKVSLWVTDYTENDNFFKFAWDGSDMPNGRDGDPYGYTTANSNAASRTWPGPFGKRSMQITTYEPHASYFRAEVKPGDWVKLRNVQIKYGSNGNNLEGFLREDRGAFGSRLAVELLETSGDSHIDERLKEAIRRKRDYEKIARQQKKDYAAKEGVKRKAEDFVDDTKQNAKDRRKAQRAAKNKQWVEQEAKREELLGLNQLIKCESLDEPIYPLGEILEPPPYNTTIDGQEVMLTLPFTNAKYRANVRVVDFRPRKLEDFAVWRKVNEYDVLSDYSGGSDSESDDDPGTLDAFAGEKTWEWCFALQLEEAGARAGKNGPPERVWALVNNGEGQLLTDRDACDLRGNPDDLSALREQLFKLWGNLEEHKQHELQAQIQSRRRLAANQAPPDSSDSEDGGNDRDKGAAPPSKVSNKPFTCCLRQYGVAMPERDPAKCNAGEGKRYQRMFGLFGTKIS</sequence>
<dbReference type="InterPro" id="IPR028389">
    <property type="entry name" value="POT1"/>
</dbReference>
<evidence type="ECO:0000256" key="2">
    <source>
        <dbReference type="ARBA" id="ARBA00004574"/>
    </source>
</evidence>
<feature type="region of interest" description="Disordered" evidence="9">
    <location>
        <begin position="381"/>
        <end position="406"/>
    </location>
</feature>
<evidence type="ECO:0000256" key="4">
    <source>
        <dbReference type="ARBA" id="ARBA00015253"/>
    </source>
</evidence>
<dbReference type="GO" id="GO:0032210">
    <property type="term" value="P:regulation of telomere maintenance via telomerase"/>
    <property type="evidence" value="ECO:0007669"/>
    <property type="project" value="TreeGrafter"/>
</dbReference>
<dbReference type="GO" id="GO:0010521">
    <property type="term" value="F:telomerase inhibitor activity"/>
    <property type="evidence" value="ECO:0007669"/>
    <property type="project" value="TreeGrafter"/>
</dbReference>
<dbReference type="InterPro" id="IPR011564">
    <property type="entry name" value="Telomer_end-bd_POT1/Cdc13"/>
</dbReference>
<keyword evidence="12" id="KW-1185">Reference proteome</keyword>
<dbReference type="PANTHER" id="PTHR14513:SF0">
    <property type="entry name" value="PROTECTION OF TELOMERES PROTEIN 1"/>
    <property type="match status" value="1"/>
</dbReference>
<feature type="region of interest" description="Disordered" evidence="9">
    <location>
        <begin position="597"/>
        <end position="636"/>
    </location>
</feature>
<dbReference type="Proteomes" id="UP000829685">
    <property type="component" value="Unassembled WGS sequence"/>
</dbReference>
<dbReference type="SMART" id="SM00976">
    <property type="entry name" value="Telo_bind"/>
    <property type="match status" value="1"/>
</dbReference>
<evidence type="ECO:0000313" key="11">
    <source>
        <dbReference type="EMBL" id="KAI1856171.1"/>
    </source>
</evidence>
<gene>
    <name evidence="11" type="ORF">JX265_011886</name>
</gene>
<evidence type="ECO:0000259" key="10">
    <source>
        <dbReference type="SMART" id="SM00976"/>
    </source>
</evidence>
<comment type="similarity">
    <text evidence="3">Belongs to the telombin family.</text>
</comment>
<comment type="subcellular location">
    <subcellularLocation>
        <location evidence="2">Chromosome</location>
        <location evidence="2">Telomere</location>
    </subcellularLocation>
    <subcellularLocation>
        <location evidence="1">Nucleus</location>
    </subcellularLocation>
</comment>
<dbReference type="Pfam" id="PF16686">
    <property type="entry name" value="POT1PC"/>
    <property type="match status" value="1"/>
</dbReference>
<dbReference type="Pfam" id="PF02765">
    <property type="entry name" value="POT1"/>
    <property type="match status" value="1"/>
</dbReference>
<dbReference type="EMBL" id="JAFIMR010000046">
    <property type="protein sequence ID" value="KAI1856171.1"/>
    <property type="molecule type" value="Genomic_DNA"/>
</dbReference>
<dbReference type="GO" id="GO:0000783">
    <property type="term" value="C:nuclear telomere cap complex"/>
    <property type="evidence" value="ECO:0007669"/>
    <property type="project" value="TreeGrafter"/>
</dbReference>
<evidence type="ECO:0000313" key="12">
    <source>
        <dbReference type="Proteomes" id="UP000829685"/>
    </source>
</evidence>
<dbReference type="AlphaFoldDB" id="A0A9P9WBD4"/>
<dbReference type="InterPro" id="IPR012340">
    <property type="entry name" value="NA-bd_OB-fold"/>
</dbReference>
<accession>A0A9P9WBD4</accession>
<proteinExistence type="inferred from homology"/>
<organism evidence="11 12">
    <name type="scientific">Neoarthrinium moseri</name>
    <dbReference type="NCBI Taxonomy" id="1658444"/>
    <lineage>
        <taxon>Eukaryota</taxon>
        <taxon>Fungi</taxon>
        <taxon>Dikarya</taxon>
        <taxon>Ascomycota</taxon>
        <taxon>Pezizomycotina</taxon>
        <taxon>Sordariomycetes</taxon>
        <taxon>Xylariomycetidae</taxon>
        <taxon>Amphisphaeriales</taxon>
        <taxon>Apiosporaceae</taxon>
        <taxon>Neoarthrinium</taxon>
    </lineage>
</organism>
<name>A0A9P9WBD4_9PEZI</name>
<evidence type="ECO:0000256" key="7">
    <source>
        <dbReference type="ARBA" id="ARBA00023125"/>
    </source>
</evidence>
<evidence type="ECO:0000256" key="8">
    <source>
        <dbReference type="ARBA" id="ARBA00023242"/>
    </source>
</evidence>
<keyword evidence="7" id="KW-0238">DNA-binding</keyword>
<reference evidence="11" key="1">
    <citation type="submission" date="2021-03" db="EMBL/GenBank/DDBJ databases">
        <title>Revisited historic fungal species revealed as producer of novel bioactive compounds through whole genome sequencing and comparative genomics.</title>
        <authorList>
            <person name="Vignolle G.A."/>
            <person name="Hochenegger N."/>
            <person name="Mach R.L."/>
            <person name="Mach-Aigner A.R."/>
            <person name="Javad Rahimi M."/>
            <person name="Salim K.A."/>
            <person name="Chan C.M."/>
            <person name="Lim L.B.L."/>
            <person name="Cai F."/>
            <person name="Druzhinina I.S."/>
            <person name="U'Ren J.M."/>
            <person name="Derntl C."/>
        </authorList>
    </citation>
    <scope>NUCLEOTIDE SEQUENCE</scope>
    <source>
        <strain evidence="11">TUCIM 5799</strain>
    </source>
</reference>
<comment type="caution">
    <text evidence="11">The sequence shown here is derived from an EMBL/GenBank/DDBJ whole genome shotgun (WGS) entry which is preliminary data.</text>
</comment>
<feature type="compositionally biased region" description="Basic and acidic residues" evidence="9">
    <location>
        <begin position="381"/>
        <end position="392"/>
    </location>
</feature>
<feature type="compositionally biased region" description="Basic residues" evidence="9">
    <location>
        <begin position="393"/>
        <end position="402"/>
    </location>
</feature>
<keyword evidence="8" id="KW-0539">Nucleus</keyword>
<dbReference type="InterPro" id="IPR032042">
    <property type="entry name" value="POT1PC"/>
</dbReference>
<dbReference type="PANTHER" id="PTHR14513">
    <property type="entry name" value="PROTECTION OF TELOMERES 1"/>
    <property type="match status" value="1"/>
</dbReference>
<keyword evidence="6" id="KW-0779">Telomere</keyword>
<dbReference type="GO" id="GO:0016233">
    <property type="term" value="P:telomere capping"/>
    <property type="evidence" value="ECO:0007669"/>
    <property type="project" value="TreeGrafter"/>
</dbReference>
<dbReference type="SUPFAM" id="SSF50249">
    <property type="entry name" value="Nucleic acid-binding proteins"/>
    <property type="match status" value="2"/>
</dbReference>
<dbReference type="Gene3D" id="2.40.50.140">
    <property type="entry name" value="Nucleic acid-binding proteins"/>
    <property type="match status" value="2"/>
</dbReference>
<evidence type="ECO:0000256" key="1">
    <source>
        <dbReference type="ARBA" id="ARBA00004123"/>
    </source>
</evidence>
<evidence type="ECO:0000256" key="9">
    <source>
        <dbReference type="SAM" id="MobiDB-lite"/>
    </source>
</evidence>
<dbReference type="GO" id="GO:0098505">
    <property type="term" value="F:G-rich strand telomeric DNA binding"/>
    <property type="evidence" value="ECO:0007669"/>
    <property type="project" value="TreeGrafter"/>
</dbReference>
<evidence type="ECO:0000256" key="3">
    <source>
        <dbReference type="ARBA" id="ARBA00008442"/>
    </source>
</evidence>
<evidence type="ECO:0000256" key="5">
    <source>
        <dbReference type="ARBA" id="ARBA00022454"/>
    </source>
</evidence>
<keyword evidence="5" id="KW-0158">Chromosome</keyword>
<protein>
    <recommendedName>
        <fullName evidence="4">Protection of telomeres protein 1</fullName>
    </recommendedName>
</protein>
<dbReference type="FunFam" id="2.40.50.140:FF:000303">
    <property type="entry name" value="Protection of telomeres protein 1"/>
    <property type="match status" value="1"/>
</dbReference>
<evidence type="ECO:0000256" key="6">
    <source>
        <dbReference type="ARBA" id="ARBA00022895"/>
    </source>
</evidence>
<feature type="domain" description="Telomeric single stranded DNA binding POT1/Cdc13" evidence="10">
    <location>
        <begin position="26"/>
        <end position="172"/>
    </location>
</feature>